<protein>
    <submittedName>
        <fullName evidence="5">AraC family transcriptional regulator</fullName>
    </submittedName>
</protein>
<reference evidence="5" key="2">
    <citation type="submission" date="2021-04" db="EMBL/GenBank/DDBJ databases">
        <authorList>
            <person name="Gilroy R."/>
        </authorList>
    </citation>
    <scope>NUCLEOTIDE SEQUENCE</scope>
    <source>
        <strain evidence="5">ChiGjej6B6-14162</strain>
    </source>
</reference>
<organism evidence="5 6">
    <name type="scientific">Candidatus Parabacteroides intestinipullorum</name>
    <dbReference type="NCBI Taxonomy" id="2838723"/>
    <lineage>
        <taxon>Bacteria</taxon>
        <taxon>Pseudomonadati</taxon>
        <taxon>Bacteroidota</taxon>
        <taxon>Bacteroidia</taxon>
        <taxon>Bacteroidales</taxon>
        <taxon>Tannerellaceae</taxon>
        <taxon>Parabacteroides</taxon>
    </lineage>
</organism>
<feature type="domain" description="HTH araC/xylS-type" evidence="4">
    <location>
        <begin position="44"/>
        <end position="144"/>
    </location>
</feature>
<gene>
    <name evidence="5" type="ORF">H9977_07115</name>
</gene>
<keyword evidence="3" id="KW-0804">Transcription</keyword>
<evidence type="ECO:0000256" key="1">
    <source>
        <dbReference type="ARBA" id="ARBA00023015"/>
    </source>
</evidence>
<evidence type="ECO:0000256" key="3">
    <source>
        <dbReference type="ARBA" id="ARBA00023163"/>
    </source>
</evidence>
<evidence type="ECO:0000259" key="4">
    <source>
        <dbReference type="PROSITE" id="PS01124"/>
    </source>
</evidence>
<accession>A0A9D2BFL5</accession>
<dbReference type="Gene3D" id="1.10.10.60">
    <property type="entry name" value="Homeodomain-like"/>
    <property type="match status" value="1"/>
</dbReference>
<reference evidence="5" key="1">
    <citation type="journal article" date="2021" name="PeerJ">
        <title>Extensive microbial diversity within the chicken gut microbiome revealed by metagenomics and culture.</title>
        <authorList>
            <person name="Gilroy R."/>
            <person name="Ravi A."/>
            <person name="Getino M."/>
            <person name="Pursley I."/>
            <person name="Horton D.L."/>
            <person name="Alikhan N.F."/>
            <person name="Baker D."/>
            <person name="Gharbi K."/>
            <person name="Hall N."/>
            <person name="Watson M."/>
            <person name="Adriaenssens E.M."/>
            <person name="Foster-Nyarko E."/>
            <person name="Jarju S."/>
            <person name="Secka A."/>
            <person name="Antonio M."/>
            <person name="Oren A."/>
            <person name="Chaudhuri R.R."/>
            <person name="La Ragione R."/>
            <person name="Hildebrand F."/>
            <person name="Pallen M.J."/>
        </authorList>
    </citation>
    <scope>NUCLEOTIDE SEQUENCE</scope>
    <source>
        <strain evidence="5">ChiGjej6B6-14162</strain>
    </source>
</reference>
<dbReference type="EMBL" id="DXEL01000048">
    <property type="protein sequence ID" value="HIX74785.1"/>
    <property type="molecule type" value="Genomic_DNA"/>
</dbReference>
<name>A0A9D2BFL5_9BACT</name>
<dbReference type="GO" id="GO:0003700">
    <property type="term" value="F:DNA-binding transcription factor activity"/>
    <property type="evidence" value="ECO:0007669"/>
    <property type="project" value="InterPro"/>
</dbReference>
<keyword evidence="2" id="KW-0238">DNA-binding</keyword>
<evidence type="ECO:0000313" key="6">
    <source>
        <dbReference type="Proteomes" id="UP000886740"/>
    </source>
</evidence>
<evidence type="ECO:0000256" key="2">
    <source>
        <dbReference type="ARBA" id="ARBA00023125"/>
    </source>
</evidence>
<dbReference type="SMART" id="SM00342">
    <property type="entry name" value="HTH_ARAC"/>
    <property type="match status" value="1"/>
</dbReference>
<keyword evidence="1" id="KW-0805">Transcription regulation</keyword>
<evidence type="ECO:0000313" key="5">
    <source>
        <dbReference type="EMBL" id="HIX74785.1"/>
    </source>
</evidence>
<dbReference type="GO" id="GO:0043565">
    <property type="term" value="F:sequence-specific DNA binding"/>
    <property type="evidence" value="ECO:0007669"/>
    <property type="project" value="InterPro"/>
</dbReference>
<dbReference type="InterPro" id="IPR009057">
    <property type="entry name" value="Homeodomain-like_sf"/>
</dbReference>
<dbReference type="PROSITE" id="PS01124">
    <property type="entry name" value="HTH_ARAC_FAMILY_2"/>
    <property type="match status" value="1"/>
</dbReference>
<dbReference type="InterPro" id="IPR018060">
    <property type="entry name" value="HTH_AraC"/>
</dbReference>
<dbReference type="Pfam" id="PF12833">
    <property type="entry name" value="HTH_18"/>
    <property type="match status" value="1"/>
</dbReference>
<dbReference type="SUPFAM" id="SSF46689">
    <property type="entry name" value="Homeodomain-like"/>
    <property type="match status" value="1"/>
</dbReference>
<sequence length="156" mass="17758">MSKKWKIITPESVCVSPLKEKLVTNEAGWTRWERPTAQSPATGCVVLDCLLELLAQDPSRSLEVMATRMGLQAADLNGVIRAMSGLNGRDFLTRYQLARGKELLACTNLTVKEIATICGFKTANCFTTVFQHYHHLAPLHYRQSNRPENYRELYRW</sequence>
<comment type="caution">
    <text evidence="5">The sequence shown here is derived from an EMBL/GenBank/DDBJ whole genome shotgun (WGS) entry which is preliminary data.</text>
</comment>
<dbReference type="Proteomes" id="UP000886740">
    <property type="component" value="Unassembled WGS sequence"/>
</dbReference>
<dbReference type="AlphaFoldDB" id="A0A9D2BFL5"/>
<proteinExistence type="predicted"/>
<dbReference type="PANTHER" id="PTHR43280:SF2">
    <property type="entry name" value="HTH-TYPE TRANSCRIPTIONAL REGULATOR EXSA"/>
    <property type="match status" value="1"/>
</dbReference>
<dbReference type="PANTHER" id="PTHR43280">
    <property type="entry name" value="ARAC-FAMILY TRANSCRIPTIONAL REGULATOR"/>
    <property type="match status" value="1"/>
</dbReference>